<evidence type="ECO:0000313" key="4">
    <source>
        <dbReference type="Proteomes" id="UP000019116"/>
    </source>
</evidence>
<dbReference type="Gramene" id="TraesCS2B02G003800.1">
    <property type="protein sequence ID" value="TraesCS2B02G003800.1"/>
    <property type="gene ID" value="TraesCS2B02G003800"/>
</dbReference>
<reference evidence="3" key="1">
    <citation type="submission" date="2018-08" db="EMBL/GenBank/DDBJ databases">
        <authorList>
            <person name="Rossello M."/>
        </authorList>
    </citation>
    <scope>NUCLEOTIDE SEQUENCE [LARGE SCALE GENOMIC DNA]</scope>
    <source>
        <strain evidence="3">cv. Chinese Spring</strain>
    </source>
</reference>
<name>A0A3B6BWK3_WHEAT</name>
<dbReference type="Gramene" id="TraesROB_scaffold_054731_01G000200.1">
    <property type="protein sequence ID" value="TraesROB_scaffold_054731_01G000200.1"/>
    <property type="gene ID" value="TraesROB_scaffold_054731_01G000200"/>
</dbReference>
<dbReference type="Gramene" id="TraesCS2B03G0040200.1">
    <property type="protein sequence ID" value="TraesCS2B03G0040200.1.CDS"/>
    <property type="gene ID" value="TraesCS2B03G0040200"/>
</dbReference>
<dbReference type="STRING" id="4565.A0A3B6BWK3"/>
<dbReference type="InterPro" id="IPR046533">
    <property type="entry name" value="DUF6598"/>
</dbReference>
<dbReference type="OrthoDB" id="693375at2759"/>
<dbReference type="PANTHER" id="PTHR33065:SF92">
    <property type="entry name" value="DUF6598 DOMAIN-CONTAINING PROTEIN"/>
    <property type="match status" value="1"/>
</dbReference>
<dbReference type="Pfam" id="PF20241">
    <property type="entry name" value="DUF6598"/>
    <property type="match status" value="1"/>
</dbReference>
<evidence type="ECO:0000313" key="3">
    <source>
        <dbReference type="EnsemblPlants" id="TraesCS2B02G003800.1"/>
    </source>
</evidence>
<feature type="domain" description="DUF6598" evidence="2">
    <location>
        <begin position="145"/>
        <end position="381"/>
    </location>
</feature>
<accession>A0A3B6BWK3</accession>
<organism evidence="3">
    <name type="scientific">Triticum aestivum</name>
    <name type="common">Wheat</name>
    <dbReference type="NCBI Taxonomy" id="4565"/>
    <lineage>
        <taxon>Eukaryota</taxon>
        <taxon>Viridiplantae</taxon>
        <taxon>Streptophyta</taxon>
        <taxon>Embryophyta</taxon>
        <taxon>Tracheophyta</taxon>
        <taxon>Spermatophyta</taxon>
        <taxon>Magnoliopsida</taxon>
        <taxon>Liliopsida</taxon>
        <taxon>Poales</taxon>
        <taxon>Poaceae</taxon>
        <taxon>BOP clade</taxon>
        <taxon>Pooideae</taxon>
        <taxon>Triticodae</taxon>
        <taxon>Triticeae</taxon>
        <taxon>Triticinae</taxon>
        <taxon>Triticum</taxon>
    </lineage>
</organism>
<dbReference type="PANTHER" id="PTHR33065">
    <property type="entry name" value="OS07G0486400 PROTEIN"/>
    <property type="match status" value="1"/>
</dbReference>
<protein>
    <recommendedName>
        <fullName evidence="2">DUF6598 domain-containing protein</fullName>
    </recommendedName>
</protein>
<proteinExistence type="predicted"/>
<keyword evidence="4" id="KW-1185">Reference proteome</keyword>
<evidence type="ECO:0000256" key="1">
    <source>
        <dbReference type="SAM" id="MobiDB-lite"/>
    </source>
</evidence>
<sequence length="388" mass="43005">MNWPIGLPSKQLGPLGLSDDMWAGSYPIERQQYSRVGSGRSNRPWLVPGAMAGGGSSSSSSTAGEEGRASARLRKKQKLHQQEEEEKGANPLDPRFSDYDPKEGEHIFTRFQHSSLDLHMESPVGAMHNTNRIFPEEGFLFCNSANIVSVNIVSSDYGYPLNVYGTIIARDSLDRQRVYLFQRGKDDCQNISSKNDALVLTGPKRGLMICDSIIFEVDLKVKDVNGRKVNDKRVSKGLMEINGIKRLSYPPKYQVQTEELVSMHSTLDLNYTFVRNAVEGTVEARILEGPVDFHGKIVARTSSFPCDIMLHDSELAGMLTAGDGGILQTARRVVSVSVDETLLLTIAAATSGVRTVEFTPKRGSYDEEKITCGDYKMLVKVTWSIVCW</sequence>
<reference evidence="3" key="2">
    <citation type="submission" date="2018-10" db="UniProtKB">
        <authorList>
            <consortium name="EnsemblPlants"/>
        </authorList>
    </citation>
    <scope>IDENTIFICATION</scope>
</reference>
<evidence type="ECO:0000259" key="2">
    <source>
        <dbReference type="Pfam" id="PF20241"/>
    </source>
</evidence>
<feature type="compositionally biased region" description="Polar residues" evidence="1">
    <location>
        <begin position="31"/>
        <end position="41"/>
    </location>
</feature>
<feature type="region of interest" description="Disordered" evidence="1">
    <location>
        <begin position="1"/>
        <end position="96"/>
    </location>
</feature>
<dbReference type="AlphaFoldDB" id="A0A3B6BWK3"/>
<dbReference type="EnsemblPlants" id="TraesCS2B02G003800.1">
    <property type="protein sequence ID" value="TraesCS2B02G003800.1"/>
    <property type="gene ID" value="TraesCS2B02G003800"/>
</dbReference>
<dbReference type="Proteomes" id="UP000019116">
    <property type="component" value="Chromosome 2B"/>
</dbReference>
<dbReference type="Gramene" id="TraesRN2B0100038800.1">
    <property type="protein sequence ID" value="TraesRN2B0100038800.1"/>
    <property type="gene ID" value="TraesRN2B0100038800"/>
</dbReference>